<dbReference type="PANTHER" id="PTHR23501">
    <property type="entry name" value="MAJOR FACILITATOR SUPERFAMILY"/>
    <property type="match status" value="1"/>
</dbReference>
<feature type="transmembrane region" description="Helical" evidence="6">
    <location>
        <begin position="231"/>
        <end position="254"/>
    </location>
</feature>
<gene>
    <name evidence="8" type="ORF">LTR36_003954</name>
</gene>
<evidence type="ECO:0000256" key="6">
    <source>
        <dbReference type="SAM" id="Phobius"/>
    </source>
</evidence>
<accession>A0AAV9JI51</accession>
<keyword evidence="2 6" id="KW-0812">Transmembrane</keyword>
<dbReference type="Pfam" id="PF07690">
    <property type="entry name" value="MFS_1"/>
    <property type="match status" value="1"/>
</dbReference>
<feature type="compositionally biased region" description="Basic and acidic residues" evidence="5">
    <location>
        <begin position="47"/>
        <end position="59"/>
    </location>
</feature>
<feature type="region of interest" description="Disordered" evidence="5">
    <location>
        <begin position="32"/>
        <end position="68"/>
    </location>
</feature>
<dbReference type="GO" id="GO:0022857">
    <property type="term" value="F:transmembrane transporter activity"/>
    <property type="evidence" value="ECO:0007669"/>
    <property type="project" value="InterPro"/>
</dbReference>
<feature type="transmembrane region" description="Helical" evidence="6">
    <location>
        <begin position="404"/>
        <end position="425"/>
    </location>
</feature>
<feature type="transmembrane region" description="Helical" evidence="6">
    <location>
        <begin position="116"/>
        <end position="134"/>
    </location>
</feature>
<dbReference type="InterPro" id="IPR020846">
    <property type="entry name" value="MFS_dom"/>
</dbReference>
<name>A0AAV9JI51_9PEZI</name>
<protein>
    <recommendedName>
        <fullName evidence="7">Major facilitator superfamily (MFS) profile domain-containing protein</fullName>
    </recommendedName>
</protein>
<dbReference type="SUPFAM" id="SSF103473">
    <property type="entry name" value="MFS general substrate transporter"/>
    <property type="match status" value="1"/>
</dbReference>
<feature type="transmembrane region" description="Helical" evidence="6">
    <location>
        <begin position="275"/>
        <end position="294"/>
    </location>
</feature>
<feature type="domain" description="Major facilitator superfamily (MFS) profile" evidence="7">
    <location>
        <begin position="81"/>
        <end position="568"/>
    </location>
</feature>
<dbReference type="AlphaFoldDB" id="A0AAV9JI51"/>
<organism evidence="8 9">
    <name type="scientific">Oleoguttula mirabilis</name>
    <dbReference type="NCBI Taxonomy" id="1507867"/>
    <lineage>
        <taxon>Eukaryota</taxon>
        <taxon>Fungi</taxon>
        <taxon>Dikarya</taxon>
        <taxon>Ascomycota</taxon>
        <taxon>Pezizomycotina</taxon>
        <taxon>Dothideomycetes</taxon>
        <taxon>Dothideomycetidae</taxon>
        <taxon>Mycosphaerellales</taxon>
        <taxon>Teratosphaeriaceae</taxon>
        <taxon>Oleoguttula</taxon>
    </lineage>
</organism>
<evidence type="ECO:0000259" key="7">
    <source>
        <dbReference type="PROSITE" id="PS50850"/>
    </source>
</evidence>
<feature type="transmembrane region" description="Helical" evidence="6">
    <location>
        <begin position="171"/>
        <end position="194"/>
    </location>
</feature>
<keyword evidence="4 6" id="KW-0472">Membrane</keyword>
<evidence type="ECO:0000256" key="3">
    <source>
        <dbReference type="ARBA" id="ARBA00022989"/>
    </source>
</evidence>
<dbReference type="PROSITE" id="PS50850">
    <property type="entry name" value="MFS"/>
    <property type="match status" value="1"/>
</dbReference>
<comment type="caution">
    <text evidence="8">The sequence shown here is derived from an EMBL/GenBank/DDBJ whole genome shotgun (WGS) entry which is preliminary data.</text>
</comment>
<keyword evidence="9" id="KW-1185">Reference proteome</keyword>
<feature type="transmembrane region" description="Helical" evidence="6">
    <location>
        <begin position="206"/>
        <end position="225"/>
    </location>
</feature>
<evidence type="ECO:0000256" key="2">
    <source>
        <dbReference type="ARBA" id="ARBA00022692"/>
    </source>
</evidence>
<dbReference type="EMBL" id="JAVFHQ010000023">
    <property type="protein sequence ID" value="KAK4544705.1"/>
    <property type="molecule type" value="Genomic_DNA"/>
</dbReference>
<evidence type="ECO:0000313" key="8">
    <source>
        <dbReference type="EMBL" id="KAK4544705.1"/>
    </source>
</evidence>
<feature type="transmembrane region" description="Helical" evidence="6">
    <location>
        <begin position="348"/>
        <end position="368"/>
    </location>
</feature>
<dbReference type="InterPro" id="IPR036259">
    <property type="entry name" value="MFS_trans_sf"/>
</dbReference>
<dbReference type="Proteomes" id="UP001324427">
    <property type="component" value="Unassembled WGS sequence"/>
</dbReference>
<evidence type="ECO:0000256" key="1">
    <source>
        <dbReference type="ARBA" id="ARBA00004141"/>
    </source>
</evidence>
<evidence type="ECO:0000256" key="5">
    <source>
        <dbReference type="SAM" id="MobiDB-lite"/>
    </source>
</evidence>
<proteinExistence type="predicted"/>
<dbReference type="InterPro" id="IPR011701">
    <property type="entry name" value="MFS"/>
</dbReference>
<feature type="transmembrane region" description="Helical" evidence="6">
    <location>
        <begin position="545"/>
        <end position="563"/>
    </location>
</feature>
<feature type="transmembrane region" description="Helical" evidence="6">
    <location>
        <begin position="471"/>
        <end position="489"/>
    </location>
</feature>
<evidence type="ECO:0000313" key="9">
    <source>
        <dbReference type="Proteomes" id="UP001324427"/>
    </source>
</evidence>
<reference evidence="8 9" key="1">
    <citation type="submission" date="2021-11" db="EMBL/GenBank/DDBJ databases">
        <title>Black yeast isolated from Biological Soil Crust.</title>
        <authorList>
            <person name="Kurbessoian T."/>
        </authorList>
    </citation>
    <scope>NUCLEOTIDE SEQUENCE [LARGE SCALE GENOMIC DNA]</scope>
    <source>
        <strain evidence="8 9">CCFEE 5522</strain>
    </source>
</reference>
<sequence length="596" mass="63390">MAESQKQVPEHVPTLPLANTAASIDPAIIKQEQAHEKAASIESDSTNVDKHSPEDEKAGRPGLSRAPSSFEYPPTHTVVVVMVAILLAVFLIALDRTIIATAIPKMTDDFHSLDDIGWYGSAFMLTSSCFQLLLGRVYTFYCPKYVFLTLILIFEIGSAICGAAPNSIVFIIGRAVSGIGSAGIMSGAIILMVATIPLEKRPIYQGFFGACFGVASVIGPLLGGVFTTDVSWRWCFYINLPIGGVAMVIILWILKPTPASDKGLTIRQQLSKLDLLGEICFFPSVICLLLALQWGGTTYSWNDGRIIALFVLFGVLLIAFVLVQIFMQETATISASVIKNRSIIAGMWFTFCTASCMMSLVYFMPTWFQAIKGTSAVKSGINTLPMVLALVVGGIGAGQGVGRLGYYTPFAIASAVILPIGAGLITTWDESTGSGKWIGFQVLVGLGIGVGMQQGGLAAQTVLDRKDVPMGVSLMMFCQQLGGAIFVSVSQNVFDSKLVSGLVSVVHGLSSQEIVNTGATDLRKIVPPQDLQPVLHVYNLAIRQVYVVGAVMACLAAFGAFALEWRSVKKKGEQGPGGKPAAGGTAAALQSPEEKV</sequence>
<feature type="transmembrane region" description="Helical" evidence="6">
    <location>
        <begin position="78"/>
        <end position="104"/>
    </location>
</feature>
<comment type="subcellular location">
    <subcellularLocation>
        <location evidence="1">Membrane</location>
        <topology evidence="1">Multi-pass membrane protein</topology>
    </subcellularLocation>
</comment>
<dbReference type="CDD" id="cd17502">
    <property type="entry name" value="MFS_Azr1_MDR_like"/>
    <property type="match status" value="1"/>
</dbReference>
<feature type="transmembrane region" description="Helical" evidence="6">
    <location>
        <begin position="437"/>
        <end position="459"/>
    </location>
</feature>
<feature type="region of interest" description="Disordered" evidence="5">
    <location>
        <begin position="570"/>
        <end position="596"/>
    </location>
</feature>
<dbReference type="Gene3D" id="1.20.1250.20">
    <property type="entry name" value="MFS general substrate transporter like domains"/>
    <property type="match status" value="1"/>
</dbReference>
<keyword evidence="3 6" id="KW-1133">Transmembrane helix</keyword>
<dbReference type="GO" id="GO:0005886">
    <property type="term" value="C:plasma membrane"/>
    <property type="evidence" value="ECO:0007669"/>
    <property type="project" value="TreeGrafter"/>
</dbReference>
<dbReference type="FunFam" id="1.20.1720.10:FF:000012">
    <property type="entry name" value="MFS toxin efflux pump (AflT)"/>
    <property type="match status" value="1"/>
</dbReference>
<dbReference type="FunFam" id="1.20.1250.20:FF:000196">
    <property type="entry name" value="MFS toxin efflux pump (AflT)"/>
    <property type="match status" value="1"/>
</dbReference>
<feature type="transmembrane region" description="Helical" evidence="6">
    <location>
        <begin position="146"/>
        <end position="165"/>
    </location>
</feature>
<feature type="transmembrane region" description="Helical" evidence="6">
    <location>
        <begin position="380"/>
        <end position="397"/>
    </location>
</feature>
<dbReference type="PANTHER" id="PTHR23501:SF201">
    <property type="entry name" value="MFS AFLATOXIN EFFLUX PUMP"/>
    <property type="match status" value="1"/>
</dbReference>
<evidence type="ECO:0000256" key="4">
    <source>
        <dbReference type="ARBA" id="ARBA00023136"/>
    </source>
</evidence>
<feature type="transmembrane region" description="Helical" evidence="6">
    <location>
        <begin position="306"/>
        <end position="327"/>
    </location>
</feature>